<comment type="caution">
    <text evidence="1">The sequence shown here is derived from an EMBL/GenBank/DDBJ whole genome shotgun (WGS) entry which is preliminary data.</text>
</comment>
<evidence type="ECO:0000313" key="2">
    <source>
        <dbReference type="Proteomes" id="UP001390339"/>
    </source>
</evidence>
<proteinExistence type="predicted"/>
<accession>A0ABR2JIS9</accession>
<sequence length="126" mass="14308">MRAYIRAEIAPFVISTATGPEMLDREKFLDGFAELAMPKVEYGKKESPADRKTRLRVILDVPLEKTVKEQNGSMKKALKNKTFTVYVHCTFHKETLQTQIRGVHDSTLLQRRMGSLISALSVLLID</sequence>
<gene>
    <name evidence="1" type="ORF">PGQ11_002661</name>
</gene>
<dbReference type="Proteomes" id="UP001390339">
    <property type="component" value="Unassembled WGS sequence"/>
</dbReference>
<organism evidence="1 2">
    <name type="scientific">Apiospora arundinis</name>
    <dbReference type="NCBI Taxonomy" id="335852"/>
    <lineage>
        <taxon>Eukaryota</taxon>
        <taxon>Fungi</taxon>
        <taxon>Dikarya</taxon>
        <taxon>Ascomycota</taxon>
        <taxon>Pezizomycotina</taxon>
        <taxon>Sordariomycetes</taxon>
        <taxon>Xylariomycetidae</taxon>
        <taxon>Amphisphaeriales</taxon>
        <taxon>Apiosporaceae</taxon>
        <taxon>Apiospora</taxon>
    </lineage>
</organism>
<evidence type="ECO:0000313" key="1">
    <source>
        <dbReference type="EMBL" id="KAK8877715.1"/>
    </source>
</evidence>
<keyword evidence="2" id="KW-1185">Reference proteome</keyword>
<name>A0ABR2JIS9_9PEZI</name>
<dbReference type="EMBL" id="JAPCWZ010000002">
    <property type="protein sequence ID" value="KAK8877715.1"/>
    <property type="molecule type" value="Genomic_DNA"/>
</dbReference>
<protein>
    <submittedName>
        <fullName evidence="1">Uncharacterized protein</fullName>
    </submittedName>
</protein>
<reference evidence="1 2" key="1">
    <citation type="journal article" date="2024" name="IMA Fungus">
        <title>Apiospora arundinis, a panoply of carbohydrate-active enzymes and secondary metabolites.</title>
        <authorList>
            <person name="Sorensen T."/>
            <person name="Petersen C."/>
            <person name="Muurmann A.T."/>
            <person name="Christiansen J.V."/>
            <person name="Brundto M.L."/>
            <person name="Overgaard C.K."/>
            <person name="Boysen A.T."/>
            <person name="Wollenberg R.D."/>
            <person name="Larsen T.O."/>
            <person name="Sorensen J.L."/>
            <person name="Nielsen K.L."/>
            <person name="Sondergaard T.E."/>
        </authorList>
    </citation>
    <scope>NUCLEOTIDE SEQUENCE [LARGE SCALE GENOMIC DNA]</scope>
    <source>
        <strain evidence="1 2">AAU 773</strain>
    </source>
</reference>